<protein>
    <submittedName>
        <fullName evidence="2">Uncharacterized protein</fullName>
    </submittedName>
</protein>
<reference evidence="2 3" key="1">
    <citation type="submission" date="2020-02" db="EMBL/GenBank/DDBJ databases">
        <authorList>
            <person name="Ferguson B K."/>
        </authorList>
    </citation>
    <scope>NUCLEOTIDE SEQUENCE [LARGE SCALE GENOMIC DNA]</scope>
</reference>
<evidence type="ECO:0000313" key="2">
    <source>
        <dbReference type="EMBL" id="CAB0038815.1"/>
    </source>
</evidence>
<feature type="region of interest" description="Disordered" evidence="1">
    <location>
        <begin position="16"/>
        <end position="42"/>
    </location>
</feature>
<name>A0A6H5INQ4_9HYME</name>
<organism evidence="2 3">
    <name type="scientific">Trichogramma brassicae</name>
    <dbReference type="NCBI Taxonomy" id="86971"/>
    <lineage>
        <taxon>Eukaryota</taxon>
        <taxon>Metazoa</taxon>
        <taxon>Ecdysozoa</taxon>
        <taxon>Arthropoda</taxon>
        <taxon>Hexapoda</taxon>
        <taxon>Insecta</taxon>
        <taxon>Pterygota</taxon>
        <taxon>Neoptera</taxon>
        <taxon>Endopterygota</taxon>
        <taxon>Hymenoptera</taxon>
        <taxon>Apocrita</taxon>
        <taxon>Proctotrupomorpha</taxon>
        <taxon>Chalcidoidea</taxon>
        <taxon>Trichogrammatidae</taxon>
        <taxon>Trichogramma</taxon>
    </lineage>
</organism>
<sequence>MRLRCVNVIKSRRAKKCDERPESGGAAKRRNSYNRTAVDAESGSAFDNRSTLSRVSESTLMLQARPPRGSRQYIYRTDDICTTDAHGCARAIELENLLFRGEVYATNSKRGPPPKEAVQLKKRGIPLRFRRARPRAPRRRVGKRRASSAASSPPARTLVIVLRTTLGSALWAAPGERSGDPEKERARE</sequence>
<feature type="region of interest" description="Disordered" evidence="1">
    <location>
        <begin position="132"/>
        <end position="154"/>
    </location>
</feature>
<feature type="compositionally biased region" description="Basic residues" evidence="1">
    <location>
        <begin position="132"/>
        <end position="146"/>
    </location>
</feature>
<evidence type="ECO:0000313" key="3">
    <source>
        <dbReference type="Proteomes" id="UP000479190"/>
    </source>
</evidence>
<gene>
    <name evidence="2" type="ORF">TBRA_LOCUS10582</name>
</gene>
<dbReference type="AlphaFoldDB" id="A0A6H5INQ4"/>
<dbReference type="EMBL" id="CADCXV010000928">
    <property type="protein sequence ID" value="CAB0038815.1"/>
    <property type="molecule type" value="Genomic_DNA"/>
</dbReference>
<accession>A0A6H5INQ4</accession>
<keyword evidence="3" id="KW-1185">Reference proteome</keyword>
<proteinExistence type="predicted"/>
<evidence type="ECO:0000256" key="1">
    <source>
        <dbReference type="SAM" id="MobiDB-lite"/>
    </source>
</evidence>
<dbReference type="Proteomes" id="UP000479190">
    <property type="component" value="Unassembled WGS sequence"/>
</dbReference>